<reference evidence="1" key="1">
    <citation type="submission" date="2021-06" db="EMBL/GenBank/DDBJ databases">
        <authorList>
            <person name="Kallberg Y."/>
            <person name="Tangrot J."/>
            <person name="Rosling A."/>
        </authorList>
    </citation>
    <scope>NUCLEOTIDE SEQUENCE</scope>
    <source>
        <strain evidence="1">MA461A</strain>
    </source>
</reference>
<proteinExistence type="predicted"/>
<sequence>MKKSSSRSQKKPQGFQLEEDSKDLDKKVTWPVSFSNNEEYQKVWQKGIQIAKDMFKVDGAEYTFST</sequence>
<comment type="caution">
    <text evidence="1">The sequence shown here is derived from an EMBL/GenBank/DDBJ whole genome shotgun (WGS) entry which is preliminary data.</text>
</comment>
<evidence type="ECO:0000313" key="1">
    <source>
        <dbReference type="EMBL" id="CAG8781511.1"/>
    </source>
</evidence>
<dbReference type="Proteomes" id="UP000789920">
    <property type="component" value="Unassembled WGS sequence"/>
</dbReference>
<evidence type="ECO:0000313" key="2">
    <source>
        <dbReference type="Proteomes" id="UP000789920"/>
    </source>
</evidence>
<accession>A0ACA9R8J8</accession>
<name>A0ACA9R8J8_9GLOM</name>
<organism evidence="1 2">
    <name type="scientific">Racocetra persica</name>
    <dbReference type="NCBI Taxonomy" id="160502"/>
    <lineage>
        <taxon>Eukaryota</taxon>
        <taxon>Fungi</taxon>
        <taxon>Fungi incertae sedis</taxon>
        <taxon>Mucoromycota</taxon>
        <taxon>Glomeromycotina</taxon>
        <taxon>Glomeromycetes</taxon>
        <taxon>Diversisporales</taxon>
        <taxon>Gigasporaceae</taxon>
        <taxon>Racocetra</taxon>
    </lineage>
</organism>
<feature type="non-terminal residue" evidence="1">
    <location>
        <position position="66"/>
    </location>
</feature>
<dbReference type="EMBL" id="CAJVQC010045562">
    <property type="protein sequence ID" value="CAG8781511.1"/>
    <property type="molecule type" value="Genomic_DNA"/>
</dbReference>
<protein>
    <submittedName>
        <fullName evidence="1">11594_t:CDS:1</fullName>
    </submittedName>
</protein>
<keyword evidence="2" id="KW-1185">Reference proteome</keyword>
<gene>
    <name evidence="1" type="ORF">RPERSI_LOCUS17655</name>
</gene>